<dbReference type="Proteomes" id="UP000001861">
    <property type="component" value="Unassembled WGS sequence"/>
</dbReference>
<proteinExistence type="predicted"/>
<dbReference type="VEuPathDB" id="FungiDB:CC1G_13620"/>
<dbReference type="InParanoid" id="D6RJZ7"/>
<dbReference type="EMBL" id="AACS02000001">
    <property type="protein sequence ID" value="EFI28593.1"/>
    <property type="molecule type" value="Genomic_DNA"/>
</dbReference>
<evidence type="ECO:0000313" key="1">
    <source>
        <dbReference type="EMBL" id="EFI28593.1"/>
    </source>
</evidence>
<dbReference type="AlphaFoldDB" id="D6RJZ7"/>
<organism evidence="1 2">
    <name type="scientific">Coprinopsis cinerea (strain Okayama-7 / 130 / ATCC MYA-4618 / FGSC 9003)</name>
    <name type="common">Inky cap fungus</name>
    <name type="synonym">Hormographiella aspergillata</name>
    <dbReference type="NCBI Taxonomy" id="240176"/>
    <lineage>
        <taxon>Eukaryota</taxon>
        <taxon>Fungi</taxon>
        <taxon>Dikarya</taxon>
        <taxon>Basidiomycota</taxon>
        <taxon>Agaricomycotina</taxon>
        <taxon>Agaricomycetes</taxon>
        <taxon>Agaricomycetidae</taxon>
        <taxon>Agaricales</taxon>
        <taxon>Agaricineae</taxon>
        <taxon>Psathyrellaceae</taxon>
        <taxon>Coprinopsis</taxon>
    </lineage>
</organism>
<dbReference type="KEGG" id="cci:CC1G_13620"/>
<protein>
    <submittedName>
        <fullName evidence="1">Uncharacterized protein</fullName>
    </submittedName>
</protein>
<evidence type="ECO:0000313" key="2">
    <source>
        <dbReference type="Proteomes" id="UP000001861"/>
    </source>
</evidence>
<dbReference type="RefSeq" id="XP_002912087.1">
    <property type="nucleotide sequence ID" value="XM_002912041.1"/>
</dbReference>
<reference evidence="1 2" key="1">
    <citation type="journal article" date="2010" name="Proc. Natl. Acad. Sci. U.S.A.">
        <title>Insights into evolution of multicellular fungi from the assembled chromosomes of the mushroom Coprinopsis cinerea (Coprinus cinereus).</title>
        <authorList>
            <person name="Stajich J.E."/>
            <person name="Wilke S.K."/>
            <person name="Ahren D."/>
            <person name="Au C.H."/>
            <person name="Birren B.W."/>
            <person name="Borodovsky M."/>
            <person name="Burns C."/>
            <person name="Canback B."/>
            <person name="Casselton L.A."/>
            <person name="Cheng C.K."/>
            <person name="Deng J."/>
            <person name="Dietrich F.S."/>
            <person name="Fargo D.C."/>
            <person name="Farman M.L."/>
            <person name="Gathman A.C."/>
            <person name="Goldberg J."/>
            <person name="Guigo R."/>
            <person name="Hoegger P.J."/>
            <person name="Hooker J.B."/>
            <person name="Huggins A."/>
            <person name="James T.Y."/>
            <person name="Kamada T."/>
            <person name="Kilaru S."/>
            <person name="Kodira C."/>
            <person name="Kues U."/>
            <person name="Kupfer D."/>
            <person name="Kwan H.S."/>
            <person name="Lomsadze A."/>
            <person name="Li W."/>
            <person name="Lilly W.W."/>
            <person name="Ma L.J."/>
            <person name="Mackey A.J."/>
            <person name="Manning G."/>
            <person name="Martin F."/>
            <person name="Muraguchi H."/>
            <person name="Natvig D.O."/>
            <person name="Palmerini H."/>
            <person name="Ramesh M.A."/>
            <person name="Rehmeyer C.J."/>
            <person name="Roe B.A."/>
            <person name="Shenoy N."/>
            <person name="Stanke M."/>
            <person name="Ter-Hovhannisyan V."/>
            <person name="Tunlid A."/>
            <person name="Velagapudi R."/>
            <person name="Vision T.J."/>
            <person name="Zeng Q."/>
            <person name="Zolan M.E."/>
            <person name="Pukkila P.J."/>
        </authorList>
    </citation>
    <scope>NUCLEOTIDE SEQUENCE [LARGE SCALE GENOMIC DNA]</scope>
    <source>
        <strain evidence="2">Okayama-7 / 130 / ATCC MYA-4618 / FGSC 9003</strain>
    </source>
</reference>
<name>D6RJZ7_COPC7</name>
<gene>
    <name evidence="1" type="ORF">CC1G_13620</name>
</gene>
<sequence length="101" mass="11304">MMMAIVPVLASRTGDADSIPRIWHCTWRDKEMFEAGMLRGVLRLAKRKAEQPNDNRQASSWRIMMSSRAPGSSTMDAAPGDNDYLRPSSDFREAGLVTAIF</sequence>
<dbReference type="GeneID" id="6017811"/>
<comment type="caution">
    <text evidence="1">The sequence shown here is derived from an EMBL/GenBank/DDBJ whole genome shotgun (WGS) entry which is preliminary data.</text>
</comment>
<accession>D6RJZ7</accession>
<keyword evidence="2" id="KW-1185">Reference proteome</keyword>
<dbReference type="HOGENOM" id="CLU_2291550_0_0_1"/>